<dbReference type="EMBL" id="PZCM01000005">
    <property type="protein sequence ID" value="PTG27603.1"/>
    <property type="molecule type" value="Genomic_DNA"/>
</dbReference>
<feature type="domain" description="Maltose/galactoside acetyltransferase" evidence="3">
    <location>
        <begin position="6"/>
        <end position="34"/>
    </location>
</feature>
<dbReference type="Pfam" id="PF12464">
    <property type="entry name" value="Mac"/>
    <property type="match status" value="1"/>
</dbReference>
<name>A0AAE5W9D0_STACR</name>
<dbReference type="Proteomes" id="UP001240157">
    <property type="component" value="Unassembled WGS sequence"/>
</dbReference>
<keyword evidence="2" id="KW-0808">Transferase</keyword>
<evidence type="ECO:0000313" key="9">
    <source>
        <dbReference type="Proteomes" id="UP000242144"/>
    </source>
</evidence>
<protein>
    <submittedName>
        <fullName evidence="4">Maltose acetyltransferase domain-containing protein</fullName>
    </submittedName>
</protein>
<evidence type="ECO:0000256" key="2">
    <source>
        <dbReference type="ARBA" id="ARBA00022679"/>
    </source>
</evidence>
<comment type="caution">
    <text evidence="5">The sequence shown here is derived from an EMBL/GenBank/DDBJ whole genome shotgun (WGS) entry which is preliminary data.</text>
</comment>
<evidence type="ECO:0000313" key="8">
    <source>
        <dbReference type="Proteomes" id="UP000242008"/>
    </source>
</evidence>
<evidence type="ECO:0000313" key="6">
    <source>
        <dbReference type="EMBL" id="PTG27603.1"/>
    </source>
</evidence>
<dbReference type="InterPro" id="IPR024688">
    <property type="entry name" value="Mac_dom"/>
</dbReference>
<dbReference type="EMBL" id="PZBZ01000002">
    <property type="protein sequence ID" value="PTG17080.1"/>
    <property type="molecule type" value="Genomic_DNA"/>
</dbReference>
<dbReference type="Proteomes" id="UP000242704">
    <property type="component" value="Unassembled WGS sequence"/>
</dbReference>
<dbReference type="RefSeq" id="WP_105962920.1">
    <property type="nucleotide sequence ID" value="NZ_BMDK01000001.1"/>
</dbReference>
<evidence type="ECO:0000256" key="1">
    <source>
        <dbReference type="ARBA" id="ARBA00007274"/>
    </source>
</evidence>
<dbReference type="Proteomes" id="UP000242144">
    <property type="component" value="Unassembled WGS sequence"/>
</dbReference>
<evidence type="ECO:0000259" key="3">
    <source>
        <dbReference type="Pfam" id="PF12464"/>
    </source>
</evidence>
<organism evidence="5 10">
    <name type="scientific">Staphylococcus chromogenes</name>
    <name type="common">Staphylococcus hyicus subsp. chromogenes</name>
    <dbReference type="NCBI Taxonomy" id="46126"/>
    <lineage>
        <taxon>Bacteria</taxon>
        <taxon>Bacillati</taxon>
        <taxon>Bacillota</taxon>
        <taxon>Bacilli</taxon>
        <taxon>Bacillales</taxon>
        <taxon>Staphylococcaceae</taxon>
        <taxon>Staphylococcus</taxon>
    </lineage>
</organism>
<evidence type="ECO:0000313" key="10">
    <source>
        <dbReference type="Proteomes" id="UP000242704"/>
    </source>
</evidence>
<proteinExistence type="inferred from homology"/>
<reference evidence="4 11" key="3">
    <citation type="submission" date="2023-08" db="EMBL/GenBank/DDBJ databases">
        <title>Whole genome sequencing of Staphylococcus chromogenes NNSch 2386.</title>
        <authorList>
            <person name="Kropotov V.S."/>
            <person name="Boriskina E.V."/>
            <person name="Gordinskaya N.A."/>
            <person name="Shkurkina I.S."/>
            <person name="Kryazhev D.V."/>
            <person name="Alekseeva A.E."/>
            <person name="Makhova M.A."/>
        </authorList>
    </citation>
    <scope>NUCLEOTIDE SEQUENCE [LARGE SCALE GENOMIC DNA]</scope>
    <source>
        <strain evidence="4 11">NNSch 2386</strain>
    </source>
</reference>
<evidence type="ECO:0000313" key="11">
    <source>
        <dbReference type="Proteomes" id="UP001240157"/>
    </source>
</evidence>
<sequence length="35" mass="4280">MKEFDKMIEGLPYHANDPELVKARQQTERYLRQFP</sequence>
<reference evidence="5" key="2">
    <citation type="submission" date="2018-03" db="EMBL/GenBank/DDBJ databases">
        <authorList>
            <person name="Naushad S."/>
        </authorList>
    </citation>
    <scope>NUCLEOTIDE SEQUENCE</scope>
    <source>
        <strain evidence="6">SNUC 105</strain>
        <strain evidence="7">SNUC 1363</strain>
        <strain evidence="5">SNUC 505</strain>
    </source>
</reference>
<evidence type="ECO:0000313" key="7">
    <source>
        <dbReference type="EMBL" id="PTG70105.1"/>
    </source>
</evidence>
<dbReference type="GO" id="GO:0016407">
    <property type="term" value="F:acetyltransferase activity"/>
    <property type="evidence" value="ECO:0007669"/>
    <property type="project" value="InterPro"/>
</dbReference>
<keyword evidence="8" id="KW-1185">Reference proteome</keyword>
<gene>
    <name evidence="6" type="ORF">BU638_05940</name>
    <name evidence="5" type="ORF">BU653_00595</name>
    <name evidence="7" type="ORF">BU676_04650</name>
    <name evidence="4" type="ORF">RCF65_10445</name>
</gene>
<evidence type="ECO:0000313" key="5">
    <source>
        <dbReference type="EMBL" id="PTG17080.1"/>
    </source>
</evidence>
<dbReference type="EMBL" id="JAVGJF010000110">
    <property type="protein sequence ID" value="MDQ7176409.1"/>
    <property type="molecule type" value="Genomic_DNA"/>
</dbReference>
<accession>A0AAE5W9D0</accession>
<dbReference type="AlphaFoldDB" id="A0AAE5W9D0"/>
<dbReference type="Proteomes" id="UP000242008">
    <property type="component" value="Unassembled WGS sequence"/>
</dbReference>
<comment type="similarity">
    <text evidence="1">Belongs to the transferase hexapeptide repeat family.</text>
</comment>
<reference evidence="8 9" key="1">
    <citation type="journal article" date="2016" name="Front. Microbiol.">
        <title>Comprehensive Phylogenetic Analysis of Bovine Non-aureus Staphylococci Species Based on Whole-Genome Sequencing.</title>
        <authorList>
            <person name="Naushad S."/>
            <person name="Barkema H.W."/>
            <person name="Luby C."/>
            <person name="Condas L.A."/>
            <person name="Nobrega D.B."/>
            <person name="Carson D.A."/>
            <person name="De Buck J."/>
        </authorList>
    </citation>
    <scope>NUCLEOTIDE SEQUENCE [LARGE SCALE GENOMIC DNA]</scope>
    <source>
        <strain evidence="6 9">SNUC 105</strain>
        <strain evidence="7 8">SNUC 1363</strain>
        <strain evidence="5 10">SNUC 505</strain>
    </source>
</reference>
<evidence type="ECO:0000313" key="4">
    <source>
        <dbReference type="EMBL" id="MDQ7176409.1"/>
    </source>
</evidence>
<dbReference type="EMBL" id="PZAO01000008">
    <property type="protein sequence ID" value="PTG70105.1"/>
    <property type="molecule type" value="Genomic_DNA"/>
</dbReference>